<organism evidence="9 10">
    <name type="scientific">Patiria miniata</name>
    <name type="common">Bat star</name>
    <name type="synonym">Asterina miniata</name>
    <dbReference type="NCBI Taxonomy" id="46514"/>
    <lineage>
        <taxon>Eukaryota</taxon>
        <taxon>Metazoa</taxon>
        <taxon>Echinodermata</taxon>
        <taxon>Eleutherozoa</taxon>
        <taxon>Asterozoa</taxon>
        <taxon>Asteroidea</taxon>
        <taxon>Valvatacea</taxon>
        <taxon>Valvatida</taxon>
        <taxon>Asterinidae</taxon>
        <taxon>Patiria</taxon>
    </lineage>
</organism>
<feature type="compositionally biased region" description="Polar residues" evidence="6">
    <location>
        <begin position="1261"/>
        <end position="1292"/>
    </location>
</feature>
<dbReference type="GeneID" id="119745459"/>
<dbReference type="InterPro" id="IPR006906">
    <property type="entry name" value="Timeless_N"/>
</dbReference>
<dbReference type="RefSeq" id="XP_038077742.1">
    <property type="nucleotide sequence ID" value="XM_038221814.1"/>
</dbReference>
<evidence type="ECO:0000256" key="6">
    <source>
        <dbReference type="SAM" id="MobiDB-lite"/>
    </source>
</evidence>
<dbReference type="GO" id="GO:0003677">
    <property type="term" value="F:DNA binding"/>
    <property type="evidence" value="ECO:0007669"/>
    <property type="project" value="TreeGrafter"/>
</dbReference>
<feature type="compositionally biased region" description="Acidic residues" evidence="6">
    <location>
        <begin position="984"/>
        <end position="994"/>
    </location>
</feature>
<keyword evidence="10" id="KW-1185">Reference proteome</keyword>
<dbReference type="PANTHER" id="PTHR22940:SF4">
    <property type="entry name" value="PROTEIN TIMELESS HOMOLOG"/>
    <property type="match status" value="1"/>
</dbReference>
<feature type="region of interest" description="Disordered" evidence="6">
    <location>
        <begin position="1143"/>
        <end position="1371"/>
    </location>
</feature>
<feature type="region of interest" description="Disordered" evidence="6">
    <location>
        <begin position="1018"/>
        <end position="1063"/>
    </location>
</feature>
<name>A0A914BQH6_PATMI</name>
<dbReference type="Pfam" id="PF05029">
    <property type="entry name" value="TIMELESS_C"/>
    <property type="match status" value="1"/>
</dbReference>
<dbReference type="Pfam" id="PF26019">
    <property type="entry name" value="HTH_TIMELESS"/>
    <property type="match status" value="2"/>
</dbReference>
<dbReference type="GO" id="GO:0006281">
    <property type="term" value="P:DNA repair"/>
    <property type="evidence" value="ECO:0007669"/>
    <property type="project" value="TreeGrafter"/>
</dbReference>
<feature type="region of interest" description="Disordered" evidence="6">
    <location>
        <begin position="528"/>
        <end position="558"/>
    </location>
</feature>
<feature type="compositionally biased region" description="Basic residues" evidence="6">
    <location>
        <begin position="530"/>
        <end position="544"/>
    </location>
</feature>
<evidence type="ECO:0000256" key="5">
    <source>
        <dbReference type="SAM" id="Coils"/>
    </source>
</evidence>
<keyword evidence="3" id="KW-0539">Nucleus</keyword>
<dbReference type="InterPro" id="IPR007725">
    <property type="entry name" value="TIMELESS_C"/>
</dbReference>
<keyword evidence="5" id="KW-0175">Coiled coil</keyword>
<feature type="coiled-coil region" evidence="5">
    <location>
        <begin position="672"/>
        <end position="699"/>
    </location>
</feature>
<feature type="domain" description="Timeless N-terminal" evidence="7">
    <location>
        <begin position="28"/>
        <end position="288"/>
    </location>
</feature>
<dbReference type="Pfam" id="PF04821">
    <property type="entry name" value="TIMELESS"/>
    <property type="match status" value="1"/>
</dbReference>
<dbReference type="OrthoDB" id="310853at2759"/>
<dbReference type="GO" id="GO:0048511">
    <property type="term" value="P:rhythmic process"/>
    <property type="evidence" value="ECO:0007669"/>
    <property type="project" value="UniProtKB-KW"/>
</dbReference>
<evidence type="ECO:0000313" key="9">
    <source>
        <dbReference type="EnsemblMetazoa" id="XP_038077742.1"/>
    </source>
</evidence>
<dbReference type="GO" id="GO:0043111">
    <property type="term" value="P:replication fork arrest"/>
    <property type="evidence" value="ECO:0007669"/>
    <property type="project" value="TreeGrafter"/>
</dbReference>
<evidence type="ECO:0000259" key="8">
    <source>
        <dbReference type="Pfam" id="PF05029"/>
    </source>
</evidence>
<protein>
    <submittedName>
        <fullName evidence="9">Uncharacterized protein</fullName>
    </submittedName>
</protein>
<feature type="compositionally biased region" description="Basic and acidic residues" evidence="6">
    <location>
        <begin position="1143"/>
        <end position="1153"/>
    </location>
</feature>
<accession>A0A914BQH6</accession>
<evidence type="ECO:0000256" key="1">
    <source>
        <dbReference type="ARBA" id="ARBA00004123"/>
    </source>
</evidence>
<dbReference type="EnsemblMetazoa" id="XM_038221814.1">
    <property type="protein sequence ID" value="XP_038077742.1"/>
    <property type="gene ID" value="LOC119745459"/>
</dbReference>
<feature type="region of interest" description="Disordered" evidence="6">
    <location>
        <begin position="961"/>
        <end position="1004"/>
    </location>
</feature>
<feature type="compositionally biased region" description="Acidic residues" evidence="6">
    <location>
        <begin position="1036"/>
        <end position="1054"/>
    </location>
</feature>
<proteinExistence type="inferred from homology"/>
<reference evidence="9" key="1">
    <citation type="submission" date="2022-11" db="UniProtKB">
        <authorList>
            <consortium name="EnsemblMetazoa"/>
        </authorList>
    </citation>
    <scope>IDENTIFICATION</scope>
</reference>
<feature type="domain" description="Timeless C-terminal" evidence="8">
    <location>
        <begin position="1064"/>
        <end position="1150"/>
    </location>
</feature>
<feature type="compositionally biased region" description="Basic and acidic residues" evidence="6">
    <location>
        <begin position="1219"/>
        <end position="1232"/>
    </location>
</feature>
<feature type="compositionally biased region" description="Basic and acidic residues" evidence="6">
    <location>
        <begin position="1179"/>
        <end position="1196"/>
    </location>
</feature>
<dbReference type="OMA" id="LTRNVAM"/>
<comment type="subcellular location">
    <subcellularLocation>
        <location evidence="1">Nucleus</location>
    </subcellularLocation>
</comment>
<sequence length="1371" mass="158293">MMESTMYSTMNVELVSACSALGCLEGNKYQKEPDCLETLKDLIRFLRREDETCDIRRQLGNAQILQNDLLYITKQYNKDTELFETCIRLLVNLTQSPEICFQKVPEDKMFRNYFLEVLSHLQSYKEAFADEELMGLLARKLKKLLDLEWESRREDHTLLMERILLLVRNILHVPADPGYEKRTDDDASVHDQVLWALNMSGMDKLILYIASSEAEQQWCMHAVEIISLMFREQTPEQVAKAGEARLASERQKDEQELEMIRQQELAEKRAKVMATSARHSRFGGTFCVKNMKSISDRDIIYHAAIQNSNNITFDNKKEPKKKPKNRMPMKDTSITRRSTLSIRLFLKEFCILFIENCYNPLMHAVKDHIMHQRAQENDDSFYLWAMRFFMEFNRLHRFRVDIVSETFSVQSFFYVQTQIIKYLDMMTTDKKEAPAWSKRMHLGLKAYGELVASVDAMARSGDPKIRESARVIQSNIFYVIEYREVFLTLLKKYNEVYCTRSYLKDLIETTHTFIKMLERYCKGKNTIMVQKKKRKQKQRRRRPTAQRQQHAEQPGEADEELNALWDNITSDLSAMFQGREDIPENAVPFDAASELPVEEQRADAMVRIQRSLRTGQPGDSIALLRAAREVWPENDIFGAVDIGPEDEFMALREIHFTNLNVAAPPPPVDEANDVNEEEFEDEEDELLEAERREDRTEEEFNLKVFINKFSHPEVIRCYVQLLKDYRSNSALTNHCIVKMLHRVSWDCDKTALLFQISLFRIFQKIVNDPIASTTSMKETVKFSKFIVGKFFEMAASNPKMYMELLFWKDARDLFEISEGYGAVMEKKSKKSSVEWREEEQHELAQLYEEHNETVEGDKDVVDHIMEHIIDDSRTRRQIITQLQRQGIIDSAADLKRKKGAKRVTIWREDHEFELRNLFEQHKGSDDILGNIMNGMTEKRSKAKVMDKLLGLGLVQDRKELYKKRGGGKGGKAEKKRRGRRGNSDDDDDDDDDGGGLENDRNFIDDMDEEDEFEGFLAQHKRDSQDASAYDSKTESESSDASEDEASSEEDEAGGTEEGASVNSLIKKLQEKGLTEQILWVQSGLRSTADDREKDKDEQAIPIVPLSEENGDAMDNKLFQRMLKTVGISAPNGHEETFWRIPGHLDPEQLREMADSIEPQEGVAESAAERKKKSNPRYKALKEMARQRRQEKKTSKDRGRRKERRREDVPVTEVISQVMDEERLPMETERGEESDSDDGGATRERVSPRSGQRRSRVKRALQSDSSDNESTVEPSPSDSPVTNETQPPGTSQPAAKRSRLLLSSDDDSDREGDTPRTRATQGQSQAPTDSQTNPSLPTTDLAMDSDSQDSDDDMPLHRVARRRIVESDSDED</sequence>
<evidence type="ECO:0000256" key="4">
    <source>
        <dbReference type="ARBA" id="ARBA00023306"/>
    </source>
</evidence>
<keyword evidence="4" id="KW-0131">Cell cycle</keyword>
<evidence type="ECO:0000313" key="10">
    <source>
        <dbReference type="Proteomes" id="UP000887568"/>
    </source>
</evidence>
<dbReference type="InterPro" id="IPR044998">
    <property type="entry name" value="Timeless"/>
</dbReference>
<evidence type="ECO:0000256" key="2">
    <source>
        <dbReference type="ARBA" id="ARBA00008174"/>
    </source>
</evidence>
<feature type="compositionally biased region" description="Polar residues" evidence="6">
    <location>
        <begin position="1316"/>
        <end position="1337"/>
    </location>
</feature>
<dbReference type="GO" id="GO:0031298">
    <property type="term" value="C:replication fork protection complex"/>
    <property type="evidence" value="ECO:0007669"/>
    <property type="project" value="TreeGrafter"/>
</dbReference>
<dbReference type="GO" id="GO:0000076">
    <property type="term" value="P:DNA replication checkpoint signaling"/>
    <property type="evidence" value="ECO:0007669"/>
    <property type="project" value="TreeGrafter"/>
</dbReference>
<evidence type="ECO:0000259" key="7">
    <source>
        <dbReference type="Pfam" id="PF04821"/>
    </source>
</evidence>
<feature type="region of interest" description="Disordered" evidence="6">
    <location>
        <begin position="1084"/>
        <end position="1107"/>
    </location>
</feature>
<feature type="compositionally biased region" description="Basic and acidic residues" evidence="6">
    <location>
        <begin position="1087"/>
        <end position="1098"/>
    </location>
</feature>
<dbReference type="Proteomes" id="UP000887568">
    <property type="component" value="Unplaced"/>
</dbReference>
<dbReference type="CTD" id="8914"/>
<evidence type="ECO:0000256" key="3">
    <source>
        <dbReference type="ARBA" id="ARBA00023242"/>
    </source>
</evidence>
<comment type="similarity">
    <text evidence="2">Belongs to the timeless family.</text>
</comment>
<dbReference type="PANTHER" id="PTHR22940">
    <property type="entry name" value="TIMEOUT/TIMELESS-2"/>
    <property type="match status" value="1"/>
</dbReference>